<proteinExistence type="predicted"/>
<protein>
    <submittedName>
        <fullName evidence="1">Uncharacterized protein</fullName>
    </submittedName>
</protein>
<dbReference type="EMBL" id="CM042061">
    <property type="protein sequence ID" value="KAI3673137.1"/>
    <property type="molecule type" value="Genomic_DNA"/>
</dbReference>
<reference evidence="2" key="1">
    <citation type="journal article" date="2022" name="Mol. Ecol. Resour.">
        <title>The genomes of chicory, endive, great burdock and yacon provide insights into Asteraceae palaeo-polyploidization history and plant inulin production.</title>
        <authorList>
            <person name="Fan W."/>
            <person name="Wang S."/>
            <person name="Wang H."/>
            <person name="Wang A."/>
            <person name="Jiang F."/>
            <person name="Liu H."/>
            <person name="Zhao H."/>
            <person name="Xu D."/>
            <person name="Zhang Y."/>
        </authorList>
    </citation>
    <scope>NUCLEOTIDE SEQUENCE [LARGE SCALE GENOMIC DNA]</scope>
    <source>
        <strain evidence="2">cv. Niubang</strain>
    </source>
</reference>
<keyword evidence="2" id="KW-1185">Reference proteome</keyword>
<reference evidence="1 2" key="2">
    <citation type="journal article" date="2022" name="Mol. Ecol. Resour.">
        <title>The genomes of chicory, endive, great burdock and yacon provide insights into Asteraceae paleo-polyploidization history and plant inulin production.</title>
        <authorList>
            <person name="Fan W."/>
            <person name="Wang S."/>
            <person name="Wang H."/>
            <person name="Wang A."/>
            <person name="Jiang F."/>
            <person name="Liu H."/>
            <person name="Zhao H."/>
            <person name="Xu D."/>
            <person name="Zhang Y."/>
        </authorList>
    </citation>
    <scope>NUCLEOTIDE SEQUENCE [LARGE SCALE GENOMIC DNA]</scope>
    <source>
        <strain evidence="2">cv. Niubang</strain>
    </source>
</reference>
<organism evidence="1 2">
    <name type="scientific">Arctium lappa</name>
    <name type="common">Greater burdock</name>
    <name type="synonym">Lappa major</name>
    <dbReference type="NCBI Taxonomy" id="4217"/>
    <lineage>
        <taxon>Eukaryota</taxon>
        <taxon>Viridiplantae</taxon>
        <taxon>Streptophyta</taxon>
        <taxon>Embryophyta</taxon>
        <taxon>Tracheophyta</taxon>
        <taxon>Spermatophyta</taxon>
        <taxon>Magnoliopsida</taxon>
        <taxon>eudicotyledons</taxon>
        <taxon>Gunneridae</taxon>
        <taxon>Pentapetalae</taxon>
        <taxon>asterids</taxon>
        <taxon>campanulids</taxon>
        <taxon>Asterales</taxon>
        <taxon>Asteraceae</taxon>
        <taxon>Carduoideae</taxon>
        <taxon>Cardueae</taxon>
        <taxon>Arctiinae</taxon>
        <taxon>Arctium</taxon>
    </lineage>
</organism>
<name>A0ACB8XS78_ARCLA</name>
<accession>A0ACB8XS78</accession>
<dbReference type="Proteomes" id="UP001055879">
    <property type="component" value="Linkage Group LG15"/>
</dbReference>
<evidence type="ECO:0000313" key="1">
    <source>
        <dbReference type="EMBL" id="KAI3673137.1"/>
    </source>
</evidence>
<evidence type="ECO:0000313" key="2">
    <source>
        <dbReference type="Proteomes" id="UP001055879"/>
    </source>
</evidence>
<comment type="caution">
    <text evidence="1">The sequence shown here is derived from an EMBL/GenBank/DDBJ whole genome shotgun (WGS) entry which is preliminary data.</text>
</comment>
<gene>
    <name evidence="1" type="ORF">L6452_39252</name>
</gene>
<sequence length="226" mass="25010">MQDNCWVLEYLYQEMSGGFGEAASSRPTQSSSFSNNNGSNNGDVGNFECNICFDIAQDPVVTLCGHLFCWPCLYKWLHMHSRSQECPICKAYIQEEKLVPLYGRGNSSTDPSSDIPHRPAGQRPEPDRNEFMQHGLDGSGLMGGIGPTMTVSFGNFTLSFGGFIPAIFNVQMQEFDGPTISGNARAPSYAYEGHHAHEVRQQRGHQHEASPLLIIGLIFLFSLIWG</sequence>